<keyword evidence="1" id="KW-0812">Transmembrane</keyword>
<dbReference type="RefSeq" id="WP_377332438.1">
    <property type="nucleotide sequence ID" value="NZ_JBHSGB010000005.1"/>
</dbReference>
<comment type="caution">
    <text evidence="2">The sequence shown here is derived from an EMBL/GenBank/DDBJ whole genome shotgun (WGS) entry which is preliminary data.</text>
</comment>
<evidence type="ECO:0000313" key="2">
    <source>
        <dbReference type="EMBL" id="MFC4654502.1"/>
    </source>
</evidence>
<accession>A0ABV9JJ48</accession>
<feature type="transmembrane region" description="Helical" evidence="1">
    <location>
        <begin position="104"/>
        <end position="125"/>
    </location>
</feature>
<feature type="transmembrane region" description="Helical" evidence="1">
    <location>
        <begin position="23"/>
        <end position="45"/>
    </location>
</feature>
<organism evidence="2 3">
    <name type="scientific">Rheinheimera marina</name>
    <dbReference type="NCBI Taxonomy" id="1774958"/>
    <lineage>
        <taxon>Bacteria</taxon>
        <taxon>Pseudomonadati</taxon>
        <taxon>Pseudomonadota</taxon>
        <taxon>Gammaproteobacteria</taxon>
        <taxon>Chromatiales</taxon>
        <taxon>Chromatiaceae</taxon>
        <taxon>Rheinheimera</taxon>
    </lineage>
</organism>
<keyword evidence="1" id="KW-1133">Transmembrane helix</keyword>
<evidence type="ECO:0000313" key="3">
    <source>
        <dbReference type="Proteomes" id="UP001595962"/>
    </source>
</evidence>
<gene>
    <name evidence="2" type="ORF">ACFO3I_05630</name>
</gene>
<keyword evidence="1" id="KW-0472">Membrane</keyword>
<dbReference type="EMBL" id="JBHSGB010000005">
    <property type="protein sequence ID" value="MFC4654502.1"/>
    <property type="molecule type" value="Genomic_DNA"/>
</dbReference>
<dbReference type="Proteomes" id="UP001595962">
    <property type="component" value="Unassembled WGS sequence"/>
</dbReference>
<keyword evidence="3" id="KW-1185">Reference proteome</keyword>
<evidence type="ECO:0000256" key="1">
    <source>
        <dbReference type="SAM" id="Phobius"/>
    </source>
</evidence>
<reference evidence="3" key="1">
    <citation type="journal article" date="2019" name="Int. J. Syst. Evol. Microbiol.">
        <title>The Global Catalogue of Microorganisms (GCM) 10K type strain sequencing project: providing services to taxonomists for standard genome sequencing and annotation.</title>
        <authorList>
            <consortium name="The Broad Institute Genomics Platform"/>
            <consortium name="The Broad Institute Genome Sequencing Center for Infectious Disease"/>
            <person name="Wu L."/>
            <person name="Ma J."/>
        </authorList>
    </citation>
    <scope>NUCLEOTIDE SEQUENCE [LARGE SCALE GENOMIC DNA]</scope>
    <source>
        <strain evidence="3">DT28</strain>
    </source>
</reference>
<name>A0ABV9JJ48_9GAMM</name>
<proteinExistence type="predicted"/>
<feature type="transmembrane region" description="Helical" evidence="1">
    <location>
        <begin position="72"/>
        <end position="92"/>
    </location>
</feature>
<protein>
    <submittedName>
        <fullName evidence="2">Uncharacterized protein</fullName>
    </submittedName>
</protein>
<sequence>MTDRQQALGSGNRRQGPDLWLKLLSWLDWLCWILLITALALAHLAEPDFDSGLVRYWQIPLDPNWDQTLLSYSNPLFASCLALSLFTLGLHWRRNKRQTDSLRLNLYLLVLFSAVALWLLSGLSAR</sequence>